<keyword evidence="1" id="KW-0732">Signal</keyword>
<dbReference type="EMBL" id="FZOY01000002">
    <property type="protein sequence ID" value="SNS47577.1"/>
    <property type="molecule type" value="Genomic_DNA"/>
</dbReference>
<dbReference type="AlphaFoldDB" id="A0A239ESG6"/>
<sequence length="141" mass="14655">MTQRKILLSMALVLALAPQVSVGQSVQRLSTASGLSAIGPGPTFEVWTRAGMGKADYFCAAGDFAKRRLGADNSDTLTVVSGRAPSKYAANREAFTFALGAAGSTSSVGEMVAGPRTGQTSSVRQARVLCSQARVNQDRGK</sequence>
<evidence type="ECO:0000313" key="3">
    <source>
        <dbReference type="Proteomes" id="UP000198426"/>
    </source>
</evidence>
<reference evidence="2 3" key="1">
    <citation type="submission" date="2017-06" db="EMBL/GenBank/DDBJ databases">
        <authorList>
            <person name="Kim H.J."/>
            <person name="Triplett B.A."/>
        </authorList>
    </citation>
    <scope>NUCLEOTIDE SEQUENCE [LARGE SCALE GENOMIC DNA]</scope>
    <source>
        <strain evidence="2 3">DSM 29339</strain>
    </source>
</reference>
<dbReference type="Proteomes" id="UP000198426">
    <property type="component" value="Unassembled WGS sequence"/>
</dbReference>
<evidence type="ECO:0000256" key="1">
    <source>
        <dbReference type="SAM" id="SignalP"/>
    </source>
</evidence>
<protein>
    <submittedName>
        <fullName evidence="2">Uncharacterized protein</fullName>
    </submittedName>
</protein>
<feature type="signal peptide" evidence="1">
    <location>
        <begin position="1"/>
        <end position="23"/>
    </location>
</feature>
<organism evidence="2 3">
    <name type="scientific">Tropicimonas sediminicola</name>
    <dbReference type="NCBI Taxonomy" id="1031541"/>
    <lineage>
        <taxon>Bacteria</taxon>
        <taxon>Pseudomonadati</taxon>
        <taxon>Pseudomonadota</taxon>
        <taxon>Alphaproteobacteria</taxon>
        <taxon>Rhodobacterales</taxon>
        <taxon>Roseobacteraceae</taxon>
        <taxon>Tropicimonas</taxon>
    </lineage>
</organism>
<gene>
    <name evidence="2" type="ORF">SAMN05421757_102309</name>
</gene>
<dbReference type="OrthoDB" id="7862366at2"/>
<dbReference type="RefSeq" id="WP_089232056.1">
    <property type="nucleotide sequence ID" value="NZ_FZOY01000002.1"/>
</dbReference>
<accession>A0A239ESG6</accession>
<evidence type="ECO:0000313" key="2">
    <source>
        <dbReference type="EMBL" id="SNS47577.1"/>
    </source>
</evidence>
<feature type="chain" id="PRO_5013258020" evidence="1">
    <location>
        <begin position="24"/>
        <end position="141"/>
    </location>
</feature>
<name>A0A239ESG6_9RHOB</name>
<proteinExistence type="predicted"/>
<keyword evidence="3" id="KW-1185">Reference proteome</keyword>